<evidence type="ECO:0000256" key="5">
    <source>
        <dbReference type="ARBA" id="ARBA00022490"/>
    </source>
</evidence>
<evidence type="ECO:0000256" key="2">
    <source>
        <dbReference type="ARBA" id="ARBA00005528"/>
    </source>
</evidence>
<evidence type="ECO:0000256" key="10">
    <source>
        <dbReference type="ARBA" id="ARBA00025699"/>
    </source>
</evidence>
<dbReference type="InterPro" id="IPR006700">
    <property type="entry name" value="RsmE"/>
</dbReference>
<dbReference type="InterPro" id="IPR029028">
    <property type="entry name" value="Alpha/beta_knot_MTases"/>
</dbReference>
<dbReference type="CDD" id="cd18084">
    <property type="entry name" value="RsmE-like"/>
    <property type="match status" value="1"/>
</dbReference>
<dbReference type="InterPro" id="IPR046887">
    <property type="entry name" value="RsmE_PUA-like"/>
</dbReference>
<dbReference type="InterPro" id="IPR029026">
    <property type="entry name" value="tRNA_m1G_MTases_N"/>
</dbReference>
<dbReference type="NCBIfam" id="NF008692">
    <property type="entry name" value="PRK11713.1-5"/>
    <property type="match status" value="1"/>
</dbReference>
<keyword evidence="7 12" id="KW-0489">Methyltransferase</keyword>
<reference evidence="15 16" key="1">
    <citation type="submission" date="2020-04" db="EMBL/GenBank/DDBJ databases">
        <title>Genome sequencing of novel species.</title>
        <authorList>
            <person name="Heo J."/>
            <person name="Kim S.-J."/>
            <person name="Kim J.-S."/>
            <person name="Hong S.-B."/>
            <person name="Kwon S.-W."/>
        </authorList>
    </citation>
    <scope>NUCLEOTIDE SEQUENCE [LARGE SCALE GENOMIC DNA]</scope>
    <source>
        <strain evidence="15 16">GN2-R2</strain>
    </source>
</reference>
<dbReference type="InterPro" id="IPR015947">
    <property type="entry name" value="PUA-like_sf"/>
</dbReference>
<dbReference type="Gene3D" id="3.40.1280.10">
    <property type="match status" value="1"/>
</dbReference>
<keyword evidence="8 12" id="KW-0808">Transferase</keyword>
<keyword evidence="5 12" id="KW-0963">Cytoplasm</keyword>
<dbReference type="SUPFAM" id="SSF75217">
    <property type="entry name" value="alpha/beta knot"/>
    <property type="match status" value="1"/>
</dbReference>
<dbReference type="KEGG" id="mfy:HH212_02700"/>
<dbReference type="GO" id="GO:0070475">
    <property type="term" value="P:rRNA base methylation"/>
    <property type="evidence" value="ECO:0007669"/>
    <property type="project" value="TreeGrafter"/>
</dbReference>
<dbReference type="PIRSF" id="PIRSF015601">
    <property type="entry name" value="MTase_slr0722"/>
    <property type="match status" value="1"/>
</dbReference>
<protein>
    <recommendedName>
        <fullName evidence="4 12">Ribosomal RNA small subunit methyltransferase E</fullName>
        <ecNumber evidence="3 12">2.1.1.193</ecNumber>
    </recommendedName>
</protein>
<dbReference type="InterPro" id="IPR046886">
    <property type="entry name" value="RsmE_MTase_dom"/>
</dbReference>
<proteinExistence type="inferred from homology"/>
<dbReference type="PANTHER" id="PTHR30027:SF3">
    <property type="entry name" value="16S RRNA (URACIL(1498)-N(3))-METHYLTRANSFERASE"/>
    <property type="match status" value="1"/>
</dbReference>
<keyword evidence="9 12" id="KW-0949">S-adenosyl-L-methionine</keyword>
<dbReference type="Pfam" id="PF20260">
    <property type="entry name" value="PUA_4"/>
    <property type="match status" value="1"/>
</dbReference>
<sequence length="248" mass="25906">MPRFYCPQPLATGTVVDLPESVAHHLHVVRQQPGDELVLFNGDGGQVRARLLESGKRRASAEVLAHEALEVELPFPVTLAQGLPEGSKMDWIVEKAVELGVTGIQPLAARRSVVKLAGERADKRVAHWQAVVVAASEQCGRNRLAAVAPPQEFQRWIASAGADGGAEGEGTRILLSPRADASLAQWARATPARAVCLLVGPEGGFSAGEEDAAIAAGALPLSMGTRVLRTETAGLAALAVLAAAWGGI</sequence>
<evidence type="ECO:0000259" key="14">
    <source>
        <dbReference type="Pfam" id="PF20260"/>
    </source>
</evidence>
<evidence type="ECO:0000256" key="6">
    <source>
        <dbReference type="ARBA" id="ARBA00022552"/>
    </source>
</evidence>
<evidence type="ECO:0000256" key="1">
    <source>
        <dbReference type="ARBA" id="ARBA00004496"/>
    </source>
</evidence>
<dbReference type="GO" id="GO:0070042">
    <property type="term" value="F:rRNA (uridine-N3-)-methyltransferase activity"/>
    <property type="evidence" value="ECO:0007669"/>
    <property type="project" value="TreeGrafter"/>
</dbReference>
<evidence type="ECO:0000256" key="8">
    <source>
        <dbReference type="ARBA" id="ARBA00022679"/>
    </source>
</evidence>
<evidence type="ECO:0000259" key="13">
    <source>
        <dbReference type="Pfam" id="PF04452"/>
    </source>
</evidence>
<dbReference type="NCBIfam" id="TIGR00046">
    <property type="entry name" value="RsmE family RNA methyltransferase"/>
    <property type="match status" value="1"/>
</dbReference>
<evidence type="ECO:0000256" key="12">
    <source>
        <dbReference type="PIRNR" id="PIRNR015601"/>
    </source>
</evidence>
<dbReference type="SUPFAM" id="SSF88697">
    <property type="entry name" value="PUA domain-like"/>
    <property type="match status" value="1"/>
</dbReference>
<dbReference type="EMBL" id="CP051685">
    <property type="protein sequence ID" value="QJD99077.1"/>
    <property type="molecule type" value="Genomic_DNA"/>
</dbReference>
<dbReference type="Proteomes" id="UP000502415">
    <property type="component" value="Chromosome"/>
</dbReference>
<comment type="catalytic activity">
    <reaction evidence="11 12">
        <text>uridine(1498) in 16S rRNA + S-adenosyl-L-methionine = N(3)-methyluridine(1498) in 16S rRNA + S-adenosyl-L-homocysteine + H(+)</text>
        <dbReference type="Rhea" id="RHEA:42920"/>
        <dbReference type="Rhea" id="RHEA-COMP:10283"/>
        <dbReference type="Rhea" id="RHEA-COMP:10284"/>
        <dbReference type="ChEBI" id="CHEBI:15378"/>
        <dbReference type="ChEBI" id="CHEBI:57856"/>
        <dbReference type="ChEBI" id="CHEBI:59789"/>
        <dbReference type="ChEBI" id="CHEBI:65315"/>
        <dbReference type="ChEBI" id="CHEBI:74502"/>
        <dbReference type="EC" id="2.1.1.193"/>
    </reaction>
</comment>
<dbReference type="GO" id="GO:0005737">
    <property type="term" value="C:cytoplasm"/>
    <property type="evidence" value="ECO:0007669"/>
    <property type="project" value="UniProtKB-SubCell"/>
</dbReference>
<dbReference type="Pfam" id="PF04452">
    <property type="entry name" value="Methyltrans_RNA"/>
    <property type="match status" value="1"/>
</dbReference>
<evidence type="ECO:0000313" key="16">
    <source>
        <dbReference type="Proteomes" id="UP000502415"/>
    </source>
</evidence>
<comment type="function">
    <text evidence="10 12">Specifically methylates the N3 position of the uracil ring of uridine 1498 (m3U1498) in 16S rRNA. Acts on the fully assembled 30S ribosomal subunit.</text>
</comment>
<feature type="domain" description="Ribosomal RNA small subunit methyltransferase E PUA-like" evidence="14">
    <location>
        <begin position="18"/>
        <end position="63"/>
    </location>
</feature>
<name>A0A7Z2VTA1_9BURK</name>
<feature type="domain" description="Ribosomal RNA small subunit methyltransferase E methyltransferase" evidence="13">
    <location>
        <begin position="72"/>
        <end position="241"/>
    </location>
</feature>
<comment type="subcellular location">
    <subcellularLocation>
        <location evidence="1 12">Cytoplasm</location>
    </subcellularLocation>
</comment>
<evidence type="ECO:0000256" key="9">
    <source>
        <dbReference type="ARBA" id="ARBA00022691"/>
    </source>
</evidence>
<dbReference type="PANTHER" id="PTHR30027">
    <property type="entry name" value="RIBOSOMAL RNA SMALL SUBUNIT METHYLTRANSFERASE E"/>
    <property type="match status" value="1"/>
</dbReference>
<comment type="similarity">
    <text evidence="2 12">Belongs to the RNA methyltransferase RsmE family.</text>
</comment>
<evidence type="ECO:0000313" key="15">
    <source>
        <dbReference type="EMBL" id="QJD99077.1"/>
    </source>
</evidence>
<accession>A0A7Z2VTA1</accession>
<dbReference type="EC" id="2.1.1.193" evidence="3 12"/>
<evidence type="ECO:0000256" key="4">
    <source>
        <dbReference type="ARBA" id="ARBA00013673"/>
    </source>
</evidence>
<dbReference type="Gene3D" id="2.40.240.20">
    <property type="entry name" value="Hypothetical PUA domain-like, domain 1"/>
    <property type="match status" value="1"/>
</dbReference>
<organism evidence="15 16">
    <name type="scientific">Massilia forsythiae</name>
    <dbReference type="NCBI Taxonomy" id="2728020"/>
    <lineage>
        <taxon>Bacteria</taxon>
        <taxon>Pseudomonadati</taxon>
        <taxon>Pseudomonadota</taxon>
        <taxon>Betaproteobacteria</taxon>
        <taxon>Burkholderiales</taxon>
        <taxon>Oxalobacteraceae</taxon>
        <taxon>Telluria group</taxon>
        <taxon>Massilia</taxon>
    </lineage>
</organism>
<dbReference type="AlphaFoldDB" id="A0A7Z2VTA1"/>
<keyword evidence="16" id="KW-1185">Reference proteome</keyword>
<evidence type="ECO:0000256" key="3">
    <source>
        <dbReference type="ARBA" id="ARBA00012328"/>
    </source>
</evidence>
<gene>
    <name evidence="15" type="ORF">HH212_02700</name>
</gene>
<evidence type="ECO:0000256" key="7">
    <source>
        <dbReference type="ARBA" id="ARBA00022603"/>
    </source>
</evidence>
<evidence type="ECO:0000256" key="11">
    <source>
        <dbReference type="ARBA" id="ARBA00047944"/>
    </source>
</evidence>
<keyword evidence="6 12" id="KW-0698">rRNA processing</keyword>
<dbReference type="RefSeq" id="WP_169433974.1">
    <property type="nucleotide sequence ID" value="NZ_CP051685.1"/>
</dbReference>